<dbReference type="Proteomes" id="UP001239111">
    <property type="component" value="Chromosome 3"/>
</dbReference>
<name>A0ACC2NRT0_9HYME</name>
<organism evidence="1 2">
    <name type="scientific">Eretmocerus hayati</name>
    <dbReference type="NCBI Taxonomy" id="131215"/>
    <lineage>
        <taxon>Eukaryota</taxon>
        <taxon>Metazoa</taxon>
        <taxon>Ecdysozoa</taxon>
        <taxon>Arthropoda</taxon>
        <taxon>Hexapoda</taxon>
        <taxon>Insecta</taxon>
        <taxon>Pterygota</taxon>
        <taxon>Neoptera</taxon>
        <taxon>Endopterygota</taxon>
        <taxon>Hymenoptera</taxon>
        <taxon>Apocrita</taxon>
        <taxon>Proctotrupomorpha</taxon>
        <taxon>Chalcidoidea</taxon>
        <taxon>Aphelinidae</taxon>
        <taxon>Aphelininae</taxon>
        <taxon>Eretmocerus</taxon>
    </lineage>
</organism>
<evidence type="ECO:0000313" key="1">
    <source>
        <dbReference type="EMBL" id="KAJ8673975.1"/>
    </source>
</evidence>
<proteinExistence type="predicted"/>
<evidence type="ECO:0000313" key="2">
    <source>
        <dbReference type="Proteomes" id="UP001239111"/>
    </source>
</evidence>
<protein>
    <submittedName>
        <fullName evidence="1">Uncharacterized protein</fullName>
    </submittedName>
</protein>
<dbReference type="EMBL" id="CM056743">
    <property type="protein sequence ID" value="KAJ8673975.1"/>
    <property type="molecule type" value="Genomic_DNA"/>
</dbReference>
<gene>
    <name evidence="1" type="ORF">QAD02_005237</name>
</gene>
<sequence length="202" mass="22342">MKCVFEIPVRCTTATKTKAGSTTSNEPDSNTTDNKSKAVSDSIKSSQKNVLERGTHARDGSQKFLLTFTLKIRILDLTRQYGTSRDTPRRTALATSDHTMKPDDMDLGDSTKFYTYEEDLTLVGVVGMLDPPRKEVFDSLVRCRGAGIRVFVTTGDNKATTEAICRRVGVFGGDEDTTGKSYSGREFDNLPLFLTKSCLCQR</sequence>
<accession>A0ACC2NRT0</accession>
<comment type="caution">
    <text evidence="1">The sequence shown here is derived from an EMBL/GenBank/DDBJ whole genome shotgun (WGS) entry which is preliminary data.</text>
</comment>
<keyword evidence="2" id="KW-1185">Reference proteome</keyword>
<reference evidence="1" key="1">
    <citation type="submission" date="2023-04" db="EMBL/GenBank/DDBJ databases">
        <title>A chromosome-level genome assembly of the parasitoid wasp Eretmocerus hayati.</title>
        <authorList>
            <person name="Zhong Y."/>
            <person name="Liu S."/>
            <person name="Liu Y."/>
        </authorList>
    </citation>
    <scope>NUCLEOTIDE SEQUENCE</scope>
    <source>
        <strain evidence="1">ZJU_SS_LIU_2023</strain>
    </source>
</reference>